<dbReference type="OrthoDB" id="9775594at2"/>
<keyword evidence="1" id="KW-0732">Signal</keyword>
<dbReference type="PROSITE" id="PS50983">
    <property type="entry name" value="FE_B12_PBP"/>
    <property type="match status" value="1"/>
</dbReference>
<feature type="signal peptide" evidence="1">
    <location>
        <begin position="1"/>
        <end position="25"/>
    </location>
</feature>
<protein>
    <submittedName>
        <fullName evidence="3">Peptide ABC transporter substrate-binding protein</fullName>
    </submittedName>
</protein>
<feature type="domain" description="Fe/B12 periplasmic-binding" evidence="2">
    <location>
        <begin position="44"/>
        <end position="304"/>
    </location>
</feature>
<sequence length="341" mass="37729">MFSTPSKLSAALFAGLLLALQPVHARTVRDINNQSVELPQQVNRIADLWPANNQVVLMLGGADKLVATTEATRNLPWFTKVYPRIKNVPALSNGQTVQSEALLAVRPDAVLLSQPAMQQQVWRAGMKPVLVRFQDFNGLKQTVRITADVIGGNAPQIARRYNAELDGNLRFVRSRLANLSDAQKPTVLHLTGGANLRRIDGGRSIIGEWIRIAGGRPALPEQANLSEVTMEAIVQANPDIIIVGGRNAAQAIARIKQDPAWQSIKAVQNNRLHANPIGTFGWDRYSTEAALQVLWAAKLLHPQRFTDVDMTAKTQDFYRRYYHYNLSAAEAQRILQGLDPQ</sequence>
<accession>A0A1A9RGP4</accession>
<dbReference type="InterPro" id="IPR002491">
    <property type="entry name" value="ABC_transptr_periplasmic_BD"/>
</dbReference>
<evidence type="ECO:0000259" key="2">
    <source>
        <dbReference type="PROSITE" id="PS50983"/>
    </source>
</evidence>
<evidence type="ECO:0000256" key="1">
    <source>
        <dbReference type="SAM" id="SignalP"/>
    </source>
</evidence>
<dbReference type="CDD" id="cd01142">
    <property type="entry name" value="TroA_e"/>
    <property type="match status" value="1"/>
</dbReference>
<dbReference type="Proteomes" id="UP000077589">
    <property type="component" value="Unassembled WGS sequence"/>
</dbReference>
<proteinExistence type="predicted"/>
<dbReference type="Pfam" id="PF01497">
    <property type="entry name" value="Peripla_BP_2"/>
    <property type="match status" value="1"/>
</dbReference>
<gene>
    <name evidence="3" type="ORF">A7P90_07685</name>
</gene>
<dbReference type="SUPFAM" id="SSF53807">
    <property type="entry name" value="Helical backbone' metal receptor"/>
    <property type="match status" value="1"/>
</dbReference>
<dbReference type="RefSeq" id="WP_064087860.1">
    <property type="nucleotide sequence ID" value="NZ_LXSG01000035.1"/>
</dbReference>
<dbReference type="PANTHER" id="PTHR30535">
    <property type="entry name" value="VITAMIN B12-BINDING PROTEIN"/>
    <property type="match status" value="1"/>
</dbReference>
<evidence type="ECO:0000313" key="3">
    <source>
        <dbReference type="EMBL" id="OAM17601.1"/>
    </source>
</evidence>
<organism evidence="3 4">
    <name type="scientific">Eikenella corrodens</name>
    <dbReference type="NCBI Taxonomy" id="539"/>
    <lineage>
        <taxon>Bacteria</taxon>
        <taxon>Pseudomonadati</taxon>
        <taxon>Pseudomonadota</taxon>
        <taxon>Betaproteobacteria</taxon>
        <taxon>Neisseriales</taxon>
        <taxon>Neisseriaceae</taxon>
        <taxon>Eikenella</taxon>
    </lineage>
</organism>
<comment type="caution">
    <text evidence="3">The sequence shown here is derived from an EMBL/GenBank/DDBJ whole genome shotgun (WGS) entry which is preliminary data.</text>
</comment>
<dbReference type="PANTHER" id="PTHR30535:SF34">
    <property type="entry name" value="MOLYBDATE-BINDING PROTEIN MOLA"/>
    <property type="match status" value="1"/>
</dbReference>
<feature type="chain" id="PRO_5008395784" evidence="1">
    <location>
        <begin position="26"/>
        <end position="341"/>
    </location>
</feature>
<name>A0A1A9RGP4_EIKCO</name>
<dbReference type="InterPro" id="IPR050902">
    <property type="entry name" value="ABC_Transporter_SBP"/>
</dbReference>
<reference evidence="4" key="1">
    <citation type="submission" date="2016-05" db="EMBL/GenBank/DDBJ databases">
        <title>Draft genome of Corynebacterium afermentans subsp. afermentans LCDC 88199T.</title>
        <authorList>
            <person name="Bernier A.-M."/>
            <person name="Bernard K."/>
        </authorList>
    </citation>
    <scope>NUCLEOTIDE SEQUENCE [LARGE SCALE GENOMIC DNA]</scope>
    <source>
        <strain evidence="4">NML04-0072</strain>
    </source>
</reference>
<dbReference type="EMBL" id="LXSG01000035">
    <property type="protein sequence ID" value="OAM17601.1"/>
    <property type="molecule type" value="Genomic_DNA"/>
</dbReference>
<dbReference type="Gene3D" id="1.20.58.2180">
    <property type="match status" value="1"/>
</dbReference>
<evidence type="ECO:0000313" key="4">
    <source>
        <dbReference type="Proteomes" id="UP000077589"/>
    </source>
</evidence>
<dbReference type="AlphaFoldDB" id="A0A1A9RGP4"/>
<dbReference type="Gene3D" id="3.40.50.1980">
    <property type="entry name" value="Nitrogenase molybdenum iron protein domain"/>
    <property type="match status" value="2"/>
</dbReference>